<evidence type="ECO:0000313" key="1">
    <source>
        <dbReference type="EMBL" id="MCO6045376.1"/>
    </source>
</evidence>
<evidence type="ECO:0008006" key="3">
    <source>
        <dbReference type="Google" id="ProtNLM"/>
    </source>
</evidence>
<name>A0A9X2FHY4_9BACT</name>
<dbReference type="AlphaFoldDB" id="A0A9X2FHY4"/>
<dbReference type="PANTHER" id="PTHR31157">
    <property type="entry name" value="SCP DOMAIN-CONTAINING PROTEIN"/>
    <property type="match status" value="1"/>
</dbReference>
<protein>
    <recommendedName>
        <fullName evidence="3">SCP domain-containing protein</fullName>
    </recommendedName>
</protein>
<accession>A0A9X2FHY4</accession>
<comment type="caution">
    <text evidence="1">The sequence shown here is derived from an EMBL/GenBank/DDBJ whole genome shotgun (WGS) entry which is preliminary data.</text>
</comment>
<dbReference type="EMBL" id="JAMXLR010000055">
    <property type="protein sequence ID" value="MCO6045376.1"/>
    <property type="molecule type" value="Genomic_DNA"/>
</dbReference>
<gene>
    <name evidence="1" type="ORF">NG895_15810</name>
</gene>
<dbReference type="SUPFAM" id="SSF55797">
    <property type="entry name" value="PR-1-like"/>
    <property type="match status" value="1"/>
</dbReference>
<dbReference type="InterPro" id="IPR035940">
    <property type="entry name" value="CAP_sf"/>
</dbReference>
<dbReference type="Gene3D" id="3.40.33.10">
    <property type="entry name" value="CAP"/>
    <property type="match status" value="1"/>
</dbReference>
<dbReference type="Proteomes" id="UP001155241">
    <property type="component" value="Unassembled WGS sequence"/>
</dbReference>
<reference evidence="1" key="1">
    <citation type="submission" date="2022-06" db="EMBL/GenBank/DDBJ databases">
        <title>Aeoliella straminimaris, a novel planctomycete from sediments.</title>
        <authorList>
            <person name="Vitorino I.R."/>
            <person name="Lage O.M."/>
        </authorList>
    </citation>
    <scope>NUCLEOTIDE SEQUENCE</scope>
    <source>
        <strain evidence="1">ICT_H6.2</strain>
    </source>
</reference>
<sequence>MFAYPVHAQTLWMEGAENGTAYLRDGTSASYSLIQSDVVASGENAFHLANPSFESNWFEIDEEISVLPGTQLFFLSRLSWATDSQVARVQLSAEGGSTWPSTIYSQAGDWTAGEGSFALRQVDLSSYAHQEIKLRFVYDYLGGSAYTNNETAVGWRVDDIQVGAEFEKIQYSVGNPSAEEQLYLEFINRSRADAITEASRLANESDAATVAAYTTRGINPQHIIDQFETSVSDGYLPQFAQPLSFNSKLLLAADLHTEDMYLNGFQGHENSPNPPSPLEPGGGLATRLAKVGYVGGAAENVFAFAESVAHGHAAFDVDWGDTVNPDFGYYNPDFTGQGMQNGAGHRANIHNDSFKEIGVGVVDMLSGGTSVGPQIVTQDFGDPGNVAFVTGVVYEDINGNNFYDLGEGRPGVRVDIDESPYYAISSDSGAYSIPINENGFYSVEFTGGGFASFSAPAQIIGGRSYKVDYIIPVLPGDYDDNGLVDLSDYEIWKHTFGSTTDLAADGNGDRVVDLADYTIWRNHLGRRESAGAATSAVPESPVSFTWAAFSLWAMHRLRRRGDT</sequence>
<dbReference type="RefSeq" id="WP_252853491.1">
    <property type="nucleotide sequence ID" value="NZ_JAMXLR010000055.1"/>
</dbReference>
<dbReference type="GO" id="GO:0000272">
    <property type="term" value="P:polysaccharide catabolic process"/>
    <property type="evidence" value="ECO:0007669"/>
    <property type="project" value="InterPro"/>
</dbReference>
<evidence type="ECO:0000313" key="2">
    <source>
        <dbReference type="Proteomes" id="UP001155241"/>
    </source>
</evidence>
<organism evidence="1 2">
    <name type="scientific">Aeoliella straminimaris</name>
    <dbReference type="NCBI Taxonomy" id="2954799"/>
    <lineage>
        <taxon>Bacteria</taxon>
        <taxon>Pseudomonadati</taxon>
        <taxon>Planctomycetota</taxon>
        <taxon>Planctomycetia</taxon>
        <taxon>Pirellulales</taxon>
        <taxon>Lacipirellulaceae</taxon>
        <taxon>Aeoliella</taxon>
    </lineage>
</organism>
<dbReference type="CDD" id="cd05379">
    <property type="entry name" value="CAP_bacterial"/>
    <property type="match status" value="1"/>
</dbReference>
<keyword evidence="2" id="KW-1185">Reference proteome</keyword>
<dbReference type="InterPro" id="IPR036439">
    <property type="entry name" value="Dockerin_dom_sf"/>
</dbReference>
<dbReference type="SUPFAM" id="SSF63446">
    <property type="entry name" value="Type I dockerin domain"/>
    <property type="match status" value="1"/>
</dbReference>
<dbReference type="Gene3D" id="1.10.1330.10">
    <property type="entry name" value="Dockerin domain"/>
    <property type="match status" value="1"/>
</dbReference>
<dbReference type="PANTHER" id="PTHR31157:SF1">
    <property type="entry name" value="SCP DOMAIN-CONTAINING PROTEIN"/>
    <property type="match status" value="1"/>
</dbReference>
<proteinExistence type="predicted"/>